<dbReference type="EMBL" id="KY684098">
    <property type="protein sequence ID" value="ARF10099.1"/>
    <property type="molecule type" value="Genomic_DNA"/>
</dbReference>
<gene>
    <name evidence="1" type="ORF">Indivirus_14_6</name>
</gene>
<protein>
    <submittedName>
        <fullName evidence="1">Uncharacterized protein</fullName>
    </submittedName>
</protein>
<reference evidence="1" key="1">
    <citation type="journal article" date="2017" name="Science">
        <title>Giant viruses with an expanded complement of translation system components.</title>
        <authorList>
            <person name="Schulz F."/>
            <person name="Yutin N."/>
            <person name="Ivanova N.N."/>
            <person name="Ortega D.R."/>
            <person name="Lee T.K."/>
            <person name="Vierheilig J."/>
            <person name="Daims H."/>
            <person name="Horn M."/>
            <person name="Wagner M."/>
            <person name="Jensen G.J."/>
            <person name="Kyrpides N.C."/>
            <person name="Koonin E.V."/>
            <person name="Woyke T."/>
        </authorList>
    </citation>
    <scope>NUCLEOTIDE SEQUENCE</scope>
    <source>
        <strain evidence="1">ILV1</strain>
    </source>
</reference>
<organism evidence="1">
    <name type="scientific">Indivirus ILV1</name>
    <dbReference type="NCBI Taxonomy" id="1977633"/>
    <lineage>
        <taxon>Viruses</taxon>
        <taxon>Varidnaviria</taxon>
        <taxon>Bamfordvirae</taxon>
        <taxon>Nucleocytoviricota</taxon>
        <taxon>Megaviricetes</taxon>
        <taxon>Imitervirales</taxon>
        <taxon>Mimiviridae</taxon>
        <taxon>Klosneuvirinae</taxon>
        <taxon>Indivirus</taxon>
    </lineage>
</organism>
<sequence length="624" mass="71085">MSDKELENFSKIIKIFNNKKVDYVETMYTYKKIMFLYKTDTTKSTSEASNSGPIRRGDLDVGYLIKNRYKCRECTERIKTFISLQDKNGVSIFSSFGSYLEEASSKICDRSEVEEDIVFYNNINNLCKEEKREITGVYIPHTENTICNFEKTKGGFEHFTKDILNKDQRITKDDIDKINYVINRYLFSSKNGGHMFNMISKICSPTVKDGLDSLSLMKECLKLSNYGNIMSSSTDWLYNLILSISNTGKEWIQLPQVEKYNLCIGSLLKLDISKDWSGYVILTYQTASNNIVDLLGKASSIGSMIIMIEERMDPLKYQRRDMNKQLSETQINNSIKSLGEFENTIMTIQELSSYEPKTIVFNTTPVHKKDGCYTVIEPPVNLEEVRPLNGVDKGPSSIEVFQNMKRNKAPAGEFYKRTVVGADGSAACDPCTYVTPRTEGGDLDASFGGKYATSTSIMNLKTIKDLLNLTREYPNTEVQICTFNTNCVYIAKTNIDTSKLSVPYLWAFKASKVYEVNVYKKVVAIVPMFENKLLNRKYLSVHFILDKEKPFSHVNCCFPEFLSSEYTRQCGPAFEQINKYTKITIPDTEENLACGVGISSMKSNKISPIYLKINNIKVQLDLLE</sequence>
<proteinExistence type="predicted"/>
<evidence type="ECO:0000313" key="1">
    <source>
        <dbReference type="EMBL" id="ARF10099.1"/>
    </source>
</evidence>
<accession>A0A1V0SEF2</accession>
<name>A0A1V0SEF2_9VIRU</name>